<organism evidence="1 2">
    <name type="scientific">Fusarium proliferatum (strain ET1)</name>
    <name type="common">Orchid endophyte fungus</name>
    <dbReference type="NCBI Taxonomy" id="1227346"/>
    <lineage>
        <taxon>Eukaryota</taxon>
        <taxon>Fungi</taxon>
        <taxon>Dikarya</taxon>
        <taxon>Ascomycota</taxon>
        <taxon>Pezizomycotina</taxon>
        <taxon>Sordariomycetes</taxon>
        <taxon>Hypocreomycetidae</taxon>
        <taxon>Hypocreales</taxon>
        <taxon>Nectriaceae</taxon>
        <taxon>Fusarium</taxon>
        <taxon>Fusarium fujikuroi species complex</taxon>
    </lineage>
</organism>
<gene>
    <name evidence="1" type="ORF">FPRO_07244</name>
</gene>
<dbReference type="Proteomes" id="UP000183971">
    <property type="component" value="Unassembled WGS sequence"/>
</dbReference>
<sequence length="60" mass="6885">MYGSRSHKRLHQACENCRRSNINSVSVGGRRPGVRERDQLVRAALAFQKRARTQKFEGTL</sequence>
<dbReference type="AlphaFoldDB" id="A0A1L7VTW4"/>
<protein>
    <submittedName>
        <fullName evidence="1">Uncharacterized protein</fullName>
    </submittedName>
</protein>
<accession>A0A1L7VTW4</accession>
<evidence type="ECO:0000313" key="2">
    <source>
        <dbReference type="Proteomes" id="UP000183971"/>
    </source>
</evidence>
<dbReference type="GeneID" id="42052123"/>
<reference evidence="2" key="1">
    <citation type="journal article" date="2016" name="Genome Biol. Evol.">
        <title>Comparative 'omics' of the Fusarium fujikuroi species complex highlights differences in genetic potential and metabolite synthesis.</title>
        <authorList>
            <person name="Niehaus E.-M."/>
            <person name="Muensterkoetter M."/>
            <person name="Proctor R.H."/>
            <person name="Brown D.W."/>
            <person name="Sharon A."/>
            <person name="Idan Y."/>
            <person name="Oren-Young L."/>
            <person name="Sieber C.M."/>
            <person name="Novak O."/>
            <person name="Pencik A."/>
            <person name="Tarkowska D."/>
            <person name="Hromadova K."/>
            <person name="Freeman S."/>
            <person name="Maymon M."/>
            <person name="Elazar M."/>
            <person name="Youssef S.A."/>
            <person name="El-Shabrawy E.S.M."/>
            <person name="Shalaby A.B.A."/>
            <person name="Houterman P."/>
            <person name="Brock N.L."/>
            <person name="Burkhardt I."/>
            <person name="Tsavkelova E.A."/>
            <person name="Dickschat J.S."/>
            <person name="Galuszka P."/>
            <person name="Gueldener U."/>
            <person name="Tudzynski B."/>
        </authorList>
    </citation>
    <scope>NUCLEOTIDE SEQUENCE [LARGE SCALE GENOMIC DNA]</scope>
    <source>
        <strain evidence="2">ET1</strain>
    </source>
</reference>
<comment type="caution">
    <text evidence="1">The sequence shown here is derived from an EMBL/GenBank/DDBJ whole genome shotgun (WGS) entry which is preliminary data.</text>
</comment>
<proteinExistence type="predicted"/>
<dbReference type="RefSeq" id="XP_031084430.1">
    <property type="nucleotide sequence ID" value="XM_031218587.1"/>
</dbReference>
<dbReference type="VEuPathDB" id="FungiDB:FPRO_07244"/>
<name>A0A1L7VTW4_FUSPR</name>
<evidence type="ECO:0000313" key="1">
    <source>
        <dbReference type="EMBL" id="CZR43839.1"/>
    </source>
</evidence>
<keyword evidence="2" id="KW-1185">Reference proteome</keyword>
<dbReference type="EMBL" id="FJOF01000007">
    <property type="protein sequence ID" value="CZR43839.1"/>
    <property type="molecule type" value="Genomic_DNA"/>
</dbReference>